<organism evidence="1 2">
    <name type="scientific">Streptomyces pratisoli</name>
    <dbReference type="NCBI Taxonomy" id="3139917"/>
    <lineage>
        <taxon>Bacteria</taxon>
        <taxon>Bacillati</taxon>
        <taxon>Actinomycetota</taxon>
        <taxon>Actinomycetes</taxon>
        <taxon>Kitasatosporales</taxon>
        <taxon>Streptomycetaceae</taxon>
        <taxon>Streptomyces</taxon>
    </lineage>
</organism>
<reference evidence="1" key="1">
    <citation type="submission" date="2024-03" db="EMBL/GenBank/DDBJ databases">
        <title>Novel Streptomyces species of biotechnological and ecological value are a feature of Machair soil.</title>
        <authorList>
            <person name="Prole J.R."/>
            <person name="Goodfellow M."/>
            <person name="Allenby N."/>
            <person name="Ward A.C."/>
        </authorList>
    </citation>
    <scope>NUCLEOTIDE SEQUENCE</scope>
    <source>
        <strain evidence="1">MS1.AVA.4</strain>
    </source>
</reference>
<name>A0ACC6QA23_9ACTN</name>
<dbReference type="EMBL" id="JBBKAI010000002">
    <property type="protein sequence ID" value="MEJ8655094.1"/>
    <property type="molecule type" value="Genomic_DNA"/>
</dbReference>
<protein>
    <submittedName>
        <fullName evidence="1">DUF5999 family protein</fullName>
    </submittedName>
</protein>
<proteinExistence type="predicted"/>
<evidence type="ECO:0000313" key="2">
    <source>
        <dbReference type="Proteomes" id="UP001375539"/>
    </source>
</evidence>
<keyword evidence="2" id="KW-1185">Reference proteome</keyword>
<gene>
    <name evidence="1" type="ORF">WKI58_00900</name>
</gene>
<accession>A0ACC6QA23</accession>
<evidence type="ECO:0000313" key="1">
    <source>
        <dbReference type="EMBL" id="MEJ8655094.1"/>
    </source>
</evidence>
<dbReference type="Proteomes" id="UP001375539">
    <property type="component" value="Unassembled WGS sequence"/>
</dbReference>
<sequence length="73" mass="7991">MCEHQPRCPGAKSPQRDAARILVPHPEQGWYLLCNKVVRFEDGGELLPDGTALPSYVHAGHGTPTNAQREKAS</sequence>
<comment type="caution">
    <text evidence="1">The sequence shown here is derived from an EMBL/GenBank/DDBJ whole genome shotgun (WGS) entry which is preliminary data.</text>
</comment>